<dbReference type="EMBL" id="SNRW01013452">
    <property type="protein sequence ID" value="KAA6372608.1"/>
    <property type="molecule type" value="Genomic_DNA"/>
</dbReference>
<proteinExistence type="predicted"/>
<feature type="non-terminal residue" evidence="1">
    <location>
        <position position="160"/>
    </location>
</feature>
<comment type="caution">
    <text evidence="1">The sequence shown here is derived from an EMBL/GenBank/DDBJ whole genome shotgun (WGS) entry which is preliminary data.</text>
</comment>
<gene>
    <name evidence="1" type="ORF">EZS28_031863</name>
</gene>
<reference evidence="1 2" key="1">
    <citation type="submission" date="2019-03" db="EMBL/GenBank/DDBJ databases">
        <title>Single cell metagenomics reveals metabolic interactions within the superorganism composed of flagellate Streblomastix strix and complex community of Bacteroidetes bacteria on its surface.</title>
        <authorList>
            <person name="Treitli S.C."/>
            <person name="Kolisko M."/>
            <person name="Husnik F."/>
            <person name="Keeling P."/>
            <person name="Hampl V."/>
        </authorList>
    </citation>
    <scope>NUCLEOTIDE SEQUENCE [LARGE SCALE GENOMIC DNA]</scope>
    <source>
        <strain evidence="1">ST1C</strain>
    </source>
</reference>
<name>A0A5J4UQC6_9EUKA</name>
<evidence type="ECO:0000313" key="2">
    <source>
        <dbReference type="Proteomes" id="UP000324800"/>
    </source>
</evidence>
<sequence>MSVYFFRPNEIAKIRLKFSNVNKTENQVSLRLAPKQANAIETELKIIEASAYSIRYSATTELAKLGIPERVSLPLHITTKTNVLSNNTIFSHSQQEQMAQLGNQQIIQAKVMKGQTWYLNKEVRQGENGVTNYYLRLNWRHGNDLLSPYLLILPLAHPKY</sequence>
<dbReference type="Proteomes" id="UP000324800">
    <property type="component" value="Unassembled WGS sequence"/>
</dbReference>
<accession>A0A5J4UQC6</accession>
<protein>
    <submittedName>
        <fullName evidence="1">Uncharacterized protein</fullName>
    </submittedName>
</protein>
<dbReference type="AlphaFoldDB" id="A0A5J4UQC6"/>
<evidence type="ECO:0000313" key="1">
    <source>
        <dbReference type="EMBL" id="KAA6372608.1"/>
    </source>
</evidence>
<organism evidence="1 2">
    <name type="scientific">Streblomastix strix</name>
    <dbReference type="NCBI Taxonomy" id="222440"/>
    <lineage>
        <taxon>Eukaryota</taxon>
        <taxon>Metamonada</taxon>
        <taxon>Preaxostyla</taxon>
        <taxon>Oxymonadida</taxon>
        <taxon>Streblomastigidae</taxon>
        <taxon>Streblomastix</taxon>
    </lineage>
</organism>